<dbReference type="PATRIC" id="fig|1267766.3.peg.1592"/>
<accession>A0A0F7KTY3</accession>
<dbReference type="GO" id="GO:0008800">
    <property type="term" value="F:beta-lactamase activity"/>
    <property type="evidence" value="ECO:0007669"/>
    <property type="project" value="UniProtKB-EC"/>
</dbReference>
<name>A0A0F7KTY3_9SPHN</name>
<organism evidence="3 4">
    <name type="scientific">Croceibacterium atlanticum</name>
    <dbReference type="NCBI Taxonomy" id="1267766"/>
    <lineage>
        <taxon>Bacteria</taxon>
        <taxon>Pseudomonadati</taxon>
        <taxon>Pseudomonadota</taxon>
        <taxon>Alphaproteobacteria</taxon>
        <taxon>Sphingomonadales</taxon>
        <taxon>Erythrobacteraceae</taxon>
        <taxon>Croceibacterium</taxon>
    </lineage>
</organism>
<reference evidence="3" key="1">
    <citation type="submission" date="2015-05" db="EMBL/GenBank/DDBJ databases">
        <title>The complete genome of Altererythrobacter atlanticus strain 26DY36.</title>
        <authorList>
            <person name="Wu Y.-H."/>
            <person name="Cheng H."/>
            <person name="Wu X.-W."/>
        </authorList>
    </citation>
    <scope>NUCLEOTIDE SEQUENCE [LARGE SCALE GENOMIC DNA]</scope>
    <source>
        <strain evidence="3">26DY36</strain>
    </source>
</reference>
<dbReference type="InterPro" id="IPR036866">
    <property type="entry name" value="RibonucZ/Hydroxyglut_hydro"/>
</dbReference>
<dbReference type="EC" id="3.5.2.6" evidence="3"/>
<feature type="domain" description="Metallo-beta-lactamase" evidence="2">
    <location>
        <begin position="46"/>
        <end position="218"/>
    </location>
</feature>
<dbReference type="Pfam" id="PF00753">
    <property type="entry name" value="Lactamase_B"/>
    <property type="match status" value="1"/>
</dbReference>
<dbReference type="SUPFAM" id="SSF56281">
    <property type="entry name" value="Metallo-hydrolase/oxidoreductase"/>
    <property type="match status" value="1"/>
</dbReference>
<evidence type="ECO:0000256" key="1">
    <source>
        <dbReference type="ARBA" id="ARBA00005250"/>
    </source>
</evidence>
<protein>
    <submittedName>
        <fullName evidence="3">Carbapenem-hydrolyzing beta-lactamase BlaB-1</fullName>
        <ecNumber evidence="3">3.5.2.6</ecNumber>
    </submittedName>
</protein>
<keyword evidence="3" id="KW-0378">Hydrolase</keyword>
<dbReference type="PANTHER" id="PTHR42951">
    <property type="entry name" value="METALLO-BETA-LACTAMASE DOMAIN-CONTAINING"/>
    <property type="match status" value="1"/>
</dbReference>
<gene>
    <name evidence="3" type="primary">blaB1</name>
    <name evidence="3" type="ORF">WYH_01584</name>
</gene>
<proteinExistence type="inferred from homology"/>
<dbReference type="Proteomes" id="UP000034392">
    <property type="component" value="Chromosome"/>
</dbReference>
<dbReference type="RefSeq" id="WP_046903391.1">
    <property type="nucleotide sequence ID" value="NZ_CP011452.2"/>
</dbReference>
<dbReference type="KEGG" id="aay:WYH_01584"/>
<keyword evidence="4" id="KW-1185">Reference proteome</keyword>
<evidence type="ECO:0000259" key="2">
    <source>
        <dbReference type="SMART" id="SM00849"/>
    </source>
</evidence>
<evidence type="ECO:0000313" key="4">
    <source>
        <dbReference type="Proteomes" id="UP000034392"/>
    </source>
</evidence>
<dbReference type="InterPro" id="IPR050855">
    <property type="entry name" value="NDM-1-like"/>
</dbReference>
<sequence length="317" mass="33599">MKRIAILGAIVVAGMTAAGVSAQGGLPGIEPIEQVSDNVYKIFGAGGNTVVFVRSDGVTLVDTKLPGNGQAILDQVRKVTDKPVTMIVNTHSHPDHMGSNTELEDLAGHVEVIAHANSSARMAELPNARRPDRSFDDRMTIGSGKDEINLYYFGAGHTDGDAFVVFPAERTMAAGDIMAWYMAPLIDPASGGSMLATPVTLGKAQDTIKGVDKVIEGHGQVRSWDEFRAYITFHRALVDAAEKTLADGGTPEDALAALESNPGFKPFLGEELMKGLEYGGTPKSRALIGLNVAFQELKGEPVTTQWGPRPPAGPPPQ</sequence>
<dbReference type="AlphaFoldDB" id="A0A0F7KTY3"/>
<evidence type="ECO:0000313" key="3">
    <source>
        <dbReference type="EMBL" id="AKH42621.1"/>
    </source>
</evidence>
<comment type="similarity">
    <text evidence="1">Belongs to the metallo-beta-lactamase superfamily. Class-B beta-lactamase family.</text>
</comment>
<dbReference type="SMART" id="SM00849">
    <property type="entry name" value="Lactamase_B"/>
    <property type="match status" value="1"/>
</dbReference>
<dbReference type="PANTHER" id="PTHR42951:SF4">
    <property type="entry name" value="ACYL-COENZYME A THIOESTERASE MBLAC2"/>
    <property type="match status" value="1"/>
</dbReference>
<dbReference type="OrthoDB" id="420651at2"/>
<dbReference type="EMBL" id="CP011452">
    <property type="protein sequence ID" value="AKH42621.1"/>
    <property type="molecule type" value="Genomic_DNA"/>
</dbReference>
<dbReference type="CDD" id="cd16282">
    <property type="entry name" value="metallo-hydrolase-like_MBL-fold"/>
    <property type="match status" value="1"/>
</dbReference>
<dbReference type="STRING" id="1267766.WYH_01584"/>
<dbReference type="InterPro" id="IPR001279">
    <property type="entry name" value="Metallo-B-lactamas"/>
</dbReference>
<dbReference type="Gene3D" id="3.60.15.10">
    <property type="entry name" value="Ribonuclease Z/Hydroxyacylglutathione hydrolase-like"/>
    <property type="match status" value="1"/>
</dbReference>
<dbReference type="GO" id="GO:0017001">
    <property type="term" value="P:antibiotic catabolic process"/>
    <property type="evidence" value="ECO:0007669"/>
    <property type="project" value="UniProtKB-ARBA"/>
</dbReference>